<evidence type="ECO:0000313" key="3">
    <source>
        <dbReference type="Proteomes" id="UP000298061"/>
    </source>
</evidence>
<organism evidence="2 3">
    <name type="scientific">Hericium alpestre</name>
    <dbReference type="NCBI Taxonomy" id="135208"/>
    <lineage>
        <taxon>Eukaryota</taxon>
        <taxon>Fungi</taxon>
        <taxon>Dikarya</taxon>
        <taxon>Basidiomycota</taxon>
        <taxon>Agaricomycotina</taxon>
        <taxon>Agaricomycetes</taxon>
        <taxon>Russulales</taxon>
        <taxon>Hericiaceae</taxon>
        <taxon>Hericium</taxon>
    </lineage>
</organism>
<name>A0A4Y9ZN91_9AGAM</name>
<reference evidence="2 3" key="1">
    <citation type="submission" date="2019-02" db="EMBL/GenBank/DDBJ databases">
        <title>Genome sequencing of the rare red list fungi Hericium alpestre (H. flagellum).</title>
        <authorList>
            <person name="Buettner E."/>
            <person name="Kellner H."/>
        </authorList>
    </citation>
    <scope>NUCLEOTIDE SEQUENCE [LARGE SCALE GENOMIC DNA]</scope>
    <source>
        <strain evidence="2 3">DSM 108284</strain>
    </source>
</reference>
<feature type="region of interest" description="Disordered" evidence="1">
    <location>
        <begin position="65"/>
        <end position="85"/>
    </location>
</feature>
<dbReference type="Proteomes" id="UP000298061">
    <property type="component" value="Unassembled WGS sequence"/>
</dbReference>
<evidence type="ECO:0000313" key="2">
    <source>
        <dbReference type="EMBL" id="TFY75463.1"/>
    </source>
</evidence>
<dbReference type="OrthoDB" id="10006572at2759"/>
<protein>
    <submittedName>
        <fullName evidence="2">Uncharacterized protein</fullName>
    </submittedName>
</protein>
<sequence>MRADRRRRGPAMFLYRTALVPQYWQRLCDSSDPGRYSIVQEIVQSVPGAPMQNVLLTVVYQLNEPGSSAGSSPSLSTASPSDLSSPFSFTNCDPALLHELPISPISSSFGDRSPGSVAGGNDLFAPPPLDDAAFAHMSPLAIDDFDPARWAYPAPHAEVLF</sequence>
<dbReference type="EMBL" id="SFCI01001564">
    <property type="protein sequence ID" value="TFY75463.1"/>
    <property type="molecule type" value="Genomic_DNA"/>
</dbReference>
<comment type="caution">
    <text evidence="2">The sequence shown here is derived from an EMBL/GenBank/DDBJ whole genome shotgun (WGS) entry which is preliminary data.</text>
</comment>
<keyword evidence="3" id="KW-1185">Reference proteome</keyword>
<evidence type="ECO:0000256" key="1">
    <source>
        <dbReference type="SAM" id="MobiDB-lite"/>
    </source>
</evidence>
<accession>A0A4Y9ZN91</accession>
<proteinExistence type="predicted"/>
<dbReference type="AlphaFoldDB" id="A0A4Y9ZN91"/>
<gene>
    <name evidence="2" type="ORF">EWM64_g8549</name>
</gene>